<protein>
    <submittedName>
        <fullName evidence="5">AraC family transcriptional regulator</fullName>
    </submittedName>
</protein>
<dbReference type="GO" id="GO:0003700">
    <property type="term" value="F:DNA-binding transcription factor activity"/>
    <property type="evidence" value="ECO:0007669"/>
    <property type="project" value="InterPro"/>
</dbReference>
<dbReference type="Pfam" id="PF12833">
    <property type="entry name" value="HTH_18"/>
    <property type="match status" value="1"/>
</dbReference>
<evidence type="ECO:0000313" key="5">
    <source>
        <dbReference type="EMBL" id="PWG05945.1"/>
    </source>
</evidence>
<accession>A0A2U2JCA5</accession>
<reference evidence="5 6" key="1">
    <citation type="submission" date="2018-05" db="EMBL/GenBank/DDBJ databases">
        <title>Polaribacter aquimarinus sp. nov., isolated from sediment in a sediment of sea.</title>
        <authorList>
            <person name="Lu D."/>
        </authorList>
    </citation>
    <scope>NUCLEOTIDE SEQUENCE [LARGE SCALE GENOMIC DNA]</scope>
    <source>
        <strain evidence="5 6">ZY113</strain>
    </source>
</reference>
<dbReference type="AlphaFoldDB" id="A0A2U2JCA5"/>
<evidence type="ECO:0000256" key="2">
    <source>
        <dbReference type="ARBA" id="ARBA00023125"/>
    </source>
</evidence>
<dbReference type="SUPFAM" id="SSF46689">
    <property type="entry name" value="Homeodomain-like"/>
    <property type="match status" value="1"/>
</dbReference>
<comment type="caution">
    <text evidence="5">The sequence shown here is derived from an EMBL/GenBank/DDBJ whole genome shotgun (WGS) entry which is preliminary data.</text>
</comment>
<dbReference type="EMBL" id="QFFG01000002">
    <property type="protein sequence ID" value="PWG05945.1"/>
    <property type="molecule type" value="Genomic_DNA"/>
</dbReference>
<sequence length="290" mass="34669">MSEKIEKYDFKKGLLHEFEIIDLSELYQNNFEQTTSPHRLEFYQVLWFKKGTSKHWVDFNALDIEPNTLLFLNKNSVQRFDKKGYPKGKAILFTDNFFCKTKTDTAYLKSSILFNDLFSIPKFKVENESLNLQKTLNLILAEFEQPKDDYQADILRNHLKNFLLHSERERKNKDFVEIKKDNKLHLVMQFRELLESNFIQHKNVTFYCEEMHITPKKLNSATTNVLEKPPKSIIIERILLEAKRMLVHTVKNTKEISFLLGFEEPTNFIKFFRKHLKTTPLSFREQFNKE</sequence>
<dbReference type="InterPro" id="IPR037923">
    <property type="entry name" value="HTH-like"/>
</dbReference>
<feature type="domain" description="HTH araC/xylS-type" evidence="4">
    <location>
        <begin position="188"/>
        <end position="286"/>
    </location>
</feature>
<keyword evidence="3" id="KW-0804">Transcription</keyword>
<evidence type="ECO:0000256" key="1">
    <source>
        <dbReference type="ARBA" id="ARBA00023015"/>
    </source>
</evidence>
<evidence type="ECO:0000313" key="6">
    <source>
        <dbReference type="Proteomes" id="UP000245670"/>
    </source>
</evidence>
<keyword evidence="1" id="KW-0805">Transcription regulation</keyword>
<proteinExistence type="predicted"/>
<dbReference type="InterPro" id="IPR009057">
    <property type="entry name" value="Homeodomain-like_sf"/>
</dbReference>
<dbReference type="RefSeq" id="WP_109404277.1">
    <property type="nucleotide sequence ID" value="NZ_QFFG01000002.1"/>
</dbReference>
<name>A0A2U2JCA5_9FLAO</name>
<dbReference type="SUPFAM" id="SSF51215">
    <property type="entry name" value="Regulatory protein AraC"/>
    <property type="match status" value="1"/>
</dbReference>
<organism evidence="5 6">
    <name type="scientific">Polaribacter aquimarinus</name>
    <dbReference type="NCBI Taxonomy" id="2100726"/>
    <lineage>
        <taxon>Bacteria</taxon>
        <taxon>Pseudomonadati</taxon>
        <taxon>Bacteroidota</taxon>
        <taxon>Flavobacteriia</taxon>
        <taxon>Flavobacteriales</taxon>
        <taxon>Flavobacteriaceae</taxon>
    </lineage>
</organism>
<dbReference type="InterPro" id="IPR018060">
    <property type="entry name" value="HTH_AraC"/>
</dbReference>
<dbReference type="SMART" id="SM00342">
    <property type="entry name" value="HTH_ARAC"/>
    <property type="match status" value="1"/>
</dbReference>
<keyword evidence="6" id="KW-1185">Reference proteome</keyword>
<dbReference type="PROSITE" id="PS01124">
    <property type="entry name" value="HTH_ARAC_FAMILY_2"/>
    <property type="match status" value="1"/>
</dbReference>
<keyword evidence="2" id="KW-0238">DNA-binding</keyword>
<dbReference type="PANTHER" id="PTHR43280">
    <property type="entry name" value="ARAC-FAMILY TRANSCRIPTIONAL REGULATOR"/>
    <property type="match status" value="1"/>
</dbReference>
<dbReference type="Gene3D" id="1.10.10.60">
    <property type="entry name" value="Homeodomain-like"/>
    <property type="match status" value="1"/>
</dbReference>
<gene>
    <name evidence="5" type="ORF">DIS07_05760</name>
</gene>
<evidence type="ECO:0000256" key="3">
    <source>
        <dbReference type="ARBA" id="ARBA00023163"/>
    </source>
</evidence>
<evidence type="ECO:0000259" key="4">
    <source>
        <dbReference type="PROSITE" id="PS01124"/>
    </source>
</evidence>
<dbReference type="GO" id="GO:0043565">
    <property type="term" value="F:sequence-specific DNA binding"/>
    <property type="evidence" value="ECO:0007669"/>
    <property type="project" value="InterPro"/>
</dbReference>
<dbReference type="Proteomes" id="UP000245670">
    <property type="component" value="Unassembled WGS sequence"/>
</dbReference>
<dbReference type="PANTHER" id="PTHR43280:SF32">
    <property type="entry name" value="TRANSCRIPTIONAL REGULATORY PROTEIN"/>
    <property type="match status" value="1"/>
</dbReference>
<dbReference type="OrthoDB" id="2666928at2"/>